<feature type="region of interest" description="Disordered" evidence="1">
    <location>
        <begin position="1"/>
        <end position="20"/>
    </location>
</feature>
<keyword evidence="3" id="KW-1185">Reference proteome</keyword>
<gene>
    <name evidence="2" type="ORF">CC85DRAFT_285937</name>
</gene>
<evidence type="ECO:0000313" key="2">
    <source>
        <dbReference type="EMBL" id="KLT42006.1"/>
    </source>
</evidence>
<dbReference type="EMBL" id="KQ087210">
    <property type="protein sequence ID" value="KLT42006.1"/>
    <property type="molecule type" value="Genomic_DNA"/>
</dbReference>
<reference evidence="2 3" key="1">
    <citation type="submission" date="2015-03" db="EMBL/GenBank/DDBJ databases">
        <title>Genomics and transcriptomics of the oil-accumulating basidiomycete yeast T. oleaginosus allow insights into substrate utilization and the diverse evolutionary trajectories of mating systems in fungi.</title>
        <authorList>
            <consortium name="DOE Joint Genome Institute"/>
            <person name="Kourist R."/>
            <person name="Kracht O."/>
            <person name="Bracharz F."/>
            <person name="Lipzen A."/>
            <person name="Nolan M."/>
            <person name="Ohm R."/>
            <person name="Grigoriev I."/>
            <person name="Sun S."/>
            <person name="Heitman J."/>
            <person name="Bruck T."/>
            <person name="Nowrousian M."/>
        </authorList>
    </citation>
    <scope>NUCLEOTIDE SEQUENCE [LARGE SCALE GENOMIC DNA]</scope>
    <source>
        <strain evidence="2 3">IBC0246</strain>
    </source>
</reference>
<proteinExistence type="predicted"/>
<evidence type="ECO:0000313" key="3">
    <source>
        <dbReference type="Proteomes" id="UP000053611"/>
    </source>
</evidence>
<dbReference type="RefSeq" id="XP_018278497.1">
    <property type="nucleotide sequence ID" value="XM_018423321.1"/>
</dbReference>
<organism evidence="2 3">
    <name type="scientific">Cutaneotrichosporon oleaginosum</name>
    <dbReference type="NCBI Taxonomy" id="879819"/>
    <lineage>
        <taxon>Eukaryota</taxon>
        <taxon>Fungi</taxon>
        <taxon>Dikarya</taxon>
        <taxon>Basidiomycota</taxon>
        <taxon>Agaricomycotina</taxon>
        <taxon>Tremellomycetes</taxon>
        <taxon>Trichosporonales</taxon>
        <taxon>Trichosporonaceae</taxon>
        <taxon>Cutaneotrichosporon</taxon>
    </lineage>
</organism>
<accession>A0A0J0XLN1</accession>
<dbReference type="Proteomes" id="UP000053611">
    <property type="component" value="Unassembled WGS sequence"/>
</dbReference>
<dbReference type="GeneID" id="28983924"/>
<sequence length="105" mass="11649">MPRPDAGWARSAPPAHSRGDLSLSSAVACFADGYHIDSPCTFTREPFVYAHCARPSFAQRLRALLPKALAPPPPYVPSWEELPSYEAYRLPTYREARRHGAVLAL</sequence>
<evidence type="ECO:0000256" key="1">
    <source>
        <dbReference type="SAM" id="MobiDB-lite"/>
    </source>
</evidence>
<name>A0A0J0XLN1_9TREE</name>
<protein>
    <submittedName>
        <fullName evidence="2">Uncharacterized protein</fullName>
    </submittedName>
</protein>
<dbReference type="AlphaFoldDB" id="A0A0J0XLN1"/>